<evidence type="ECO:0000313" key="1">
    <source>
        <dbReference type="EMBL" id="GAH78378.1"/>
    </source>
</evidence>
<proteinExistence type="predicted"/>
<gene>
    <name evidence="1" type="ORF">S03H2_62608</name>
</gene>
<dbReference type="AlphaFoldDB" id="X1K8G9"/>
<dbReference type="EMBL" id="BARU01040502">
    <property type="protein sequence ID" value="GAH78378.1"/>
    <property type="molecule type" value="Genomic_DNA"/>
</dbReference>
<sequence length="89" mass="9426">MANGDLILFRVSADLGGTARRARPGDCRLLDETLAHNIGVIDGESVTLLVTMQTFVFTGGEHIGVLAQPLTAAYMPGLPLLETNFLVAT</sequence>
<reference evidence="1" key="1">
    <citation type="journal article" date="2014" name="Front. Microbiol.">
        <title>High frequency of phylogenetically diverse reductive dehalogenase-homologous genes in deep subseafloor sedimentary metagenomes.</title>
        <authorList>
            <person name="Kawai M."/>
            <person name="Futagami T."/>
            <person name="Toyoda A."/>
            <person name="Takaki Y."/>
            <person name="Nishi S."/>
            <person name="Hori S."/>
            <person name="Arai W."/>
            <person name="Tsubouchi T."/>
            <person name="Morono Y."/>
            <person name="Uchiyama I."/>
            <person name="Ito T."/>
            <person name="Fujiyama A."/>
            <person name="Inagaki F."/>
            <person name="Takami H."/>
        </authorList>
    </citation>
    <scope>NUCLEOTIDE SEQUENCE</scope>
    <source>
        <strain evidence="1">Expedition CK06-06</strain>
    </source>
</reference>
<name>X1K8G9_9ZZZZ</name>
<organism evidence="1">
    <name type="scientific">marine sediment metagenome</name>
    <dbReference type="NCBI Taxonomy" id="412755"/>
    <lineage>
        <taxon>unclassified sequences</taxon>
        <taxon>metagenomes</taxon>
        <taxon>ecological metagenomes</taxon>
    </lineage>
</organism>
<comment type="caution">
    <text evidence="1">The sequence shown here is derived from an EMBL/GenBank/DDBJ whole genome shotgun (WGS) entry which is preliminary data.</text>
</comment>
<accession>X1K8G9</accession>
<protein>
    <submittedName>
        <fullName evidence="1">Uncharacterized protein</fullName>
    </submittedName>
</protein>